<dbReference type="AlphaFoldDB" id="A0A1M4UT29"/>
<protein>
    <submittedName>
        <fullName evidence="2">Uncharacterized protein</fullName>
    </submittedName>
</protein>
<dbReference type="EMBL" id="FQUJ01000003">
    <property type="protein sequence ID" value="SHE59854.1"/>
    <property type="molecule type" value="Genomic_DNA"/>
</dbReference>
<dbReference type="Proteomes" id="UP000184346">
    <property type="component" value="Unassembled WGS sequence"/>
</dbReference>
<evidence type="ECO:0000313" key="3">
    <source>
        <dbReference type="Proteomes" id="UP000184346"/>
    </source>
</evidence>
<evidence type="ECO:0000256" key="1">
    <source>
        <dbReference type="SAM" id="SignalP"/>
    </source>
</evidence>
<dbReference type="OrthoDB" id="573055at2"/>
<proteinExistence type="predicted"/>
<name>A0A1M4UT29_9GAMM</name>
<gene>
    <name evidence="2" type="ORF">SAMN02745148_00749</name>
</gene>
<accession>A0A1M4UT29</accession>
<feature type="chain" id="PRO_5012951325" evidence="1">
    <location>
        <begin position="23"/>
        <end position="130"/>
    </location>
</feature>
<evidence type="ECO:0000313" key="2">
    <source>
        <dbReference type="EMBL" id="SHE59854.1"/>
    </source>
</evidence>
<dbReference type="RefSeq" id="WP_072819854.1">
    <property type="nucleotide sequence ID" value="NZ_FQUJ01000003.1"/>
</dbReference>
<reference evidence="2 3" key="1">
    <citation type="submission" date="2016-11" db="EMBL/GenBank/DDBJ databases">
        <authorList>
            <person name="Jaros S."/>
            <person name="Januszkiewicz K."/>
            <person name="Wedrychowicz H."/>
        </authorList>
    </citation>
    <scope>NUCLEOTIDE SEQUENCE [LARGE SCALE GENOMIC DNA]</scope>
    <source>
        <strain evidence="2 3">DSM 19980</strain>
    </source>
</reference>
<feature type="signal peptide" evidence="1">
    <location>
        <begin position="1"/>
        <end position="22"/>
    </location>
</feature>
<keyword evidence="3" id="KW-1185">Reference proteome</keyword>
<dbReference type="STRING" id="1121942.SAMN02745148_00749"/>
<keyword evidence="1" id="KW-0732">Signal</keyword>
<organism evidence="2 3">
    <name type="scientific">Modicisalibacter ilicicola DSM 19980</name>
    <dbReference type="NCBI Taxonomy" id="1121942"/>
    <lineage>
        <taxon>Bacteria</taxon>
        <taxon>Pseudomonadati</taxon>
        <taxon>Pseudomonadota</taxon>
        <taxon>Gammaproteobacteria</taxon>
        <taxon>Oceanospirillales</taxon>
        <taxon>Halomonadaceae</taxon>
        <taxon>Modicisalibacter</taxon>
    </lineage>
</organism>
<sequence length="130" mass="14210">MIPTAKTAFALLAIAASGLVMAESAGQQKYPDIVDVEVMPSGENRFDFDVTVSSPYDSAERYADAFRVMSRDEAVFGVRELLHDHANEQPFTRRLSGIEIPPEVNEVIVQGRDQTHGYGGETVQVGLPGR</sequence>